<evidence type="ECO:0000256" key="2">
    <source>
        <dbReference type="ARBA" id="ARBA00005484"/>
    </source>
</evidence>
<evidence type="ECO:0000256" key="3">
    <source>
        <dbReference type="ARBA" id="ARBA00022448"/>
    </source>
</evidence>
<feature type="transmembrane region" description="Helical" evidence="10">
    <location>
        <begin position="932"/>
        <end position="958"/>
    </location>
</feature>
<feature type="transmembrane region" description="Helical" evidence="10">
    <location>
        <begin position="466"/>
        <end position="487"/>
    </location>
</feature>
<keyword evidence="11" id="KW-0732">Signal</keyword>
<feature type="transmembrane region" description="Helical" evidence="10">
    <location>
        <begin position="234"/>
        <end position="254"/>
    </location>
</feature>
<feature type="transmembrane region" description="Helical" evidence="10">
    <location>
        <begin position="725"/>
        <end position="745"/>
    </location>
</feature>
<comment type="subcellular location">
    <subcellularLocation>
        <location evidence="1">Membrane</location>
        <topology evidence="1">Multi-pass membrane protein</topology>
    </subcellularLocation>
</comment>
<keyword evidence="4 10" id="KW-0812">Transmembrane</keyword>
<feature type="transmembrane region" description="Helical" evidence="10">
    <location>
        <begin position="1026"/>
        <end position="1045"/>
    </location>
</feature>
<dbReference type="NCBIfam" id="TIGR00728">
    <property type="entry name" value="OPT_sfam"/>
    <property type="match status" value="3"/>
</dbReference>
<evidence type="ECO:0000256" key="11">
    <source>
        <dbReference type="SAM" id="SignalP"/>
    </source>
</evidence>
<name>A0A218X9J7_PUNGR</name>
<dbReference type="PANTHER" id="PTHR22601">
    <property type="entry name" value="ISP4 LIKE PROTEIN"/>
    <property type="match status" value="1"/>
</dbReference>
<dbReference type="InterPro" id="IPR004813">
    <property type="entry name" value="OPT"/>
</dbReference>
<evidence type="ECO:0000256" key="7">
    <source>
        <dbReference type="ARBA" id="ARBA00022989"/>
    </source>
</evidence>
<dbReference type="Pfam" id="PF03169">
    <property type="entry name" value="OPT"/>
    <property type="match status" value="2"/>
</dbReference>
<keyword evidence="6" id="KW-0653">Protein transport</keyword>
<keyword evidence="8 10" id="KW-0472">Membrane</keyword>
<comment type="caution">
    <text evidence="12">The sequence shown here is derived from an EMBL/GenBank/DDBJ whole genome shotgun (WGS) entry which is preliminary data.</text>
</comment>
<evidence type="ECO:0000313" key="12">
    <source>
        <dbReference type="EMBL" id="OWM81379.1"/>
    </source>
</evidence>
<feature type="transmembrane region" description="Helical" evidence="10">
    <location>
        <begin position="200"/>
        <end position="222"/>
    </location>
</feature>
<evidence type="ECO:0000256" key="5">
    <source>
        <dbReference type="ARBA" id="ARBA00022856"/>
    </source>
</evidence>
<comment type="similarity">
    <text evidence="2">Belongs to the oligopeptide OPT transporter (TC 2.A.67.1) family.</text>
</comment>
<keyword evidence="5" id="KW-0571">Peptide transport</keyword>
<feature type="signal peptide" evidence="11">
    <location>
        <begin position="1"/>
        <end position="18"/>
    </location>
</feature>
<dbReference type="GO" id="GO:0035673">
    <property type="term" value="F:oligopeptide transmembrane transporter activity"/>
    <property type="evidence" value="ECO:0007669"/>
    <property type="project" value="InterPro"/>
</dbReference>
<dbReference type="EMBL" id="MTKT01002214">
    <property type="protein sequence ID" value="OWM81379.1"/>
    <property type="molecule type" value="Genomic_DNA"/>
</dbReference>
<protein>
    <recommendedName>
        <fullName evidence="14">Oligopeptide transporter 1-like</fullName>
    </recommendedName>
</protein>
<keyword evidence="7 10" id="KW-1133">Transmembrane helix</keyword>
<sequence>MSTTLPALTFRKWVLGLASCILLSLENQFFNYRQNPLSITSVSVPIIAPPLGKPMAATLPSKPIKVPLMGWSFLMNPGPFNLKEHVLITIFANAGANGVYALHGTNPNYITNGPIRIHSTSGSITQHTGASTPQLPSCRLRQLKCNDPYIIIQMLGYGWAGLFRKYHVDSQYMTLHEKEKRQRRGHTSLQFFHMTFVSSFVYYIVAGYLLPSISAISVLCLLGKDSIATQQIGSGLHGLGLGSFTLDWATISYLGSSLAYPAFAIINTLVRFFHVIYVVLLLLYYNNVYNAKKFPIISAHIFDSEGQMYDISRILNHKNFDINLAAYDGYSKLYLSVNFALNYGLGFTILAPTLSHVAFFHRKELVIGYLYPGKPLANVTFKTYGYISMTQALTFVSDFKLGNYMKIPPKSMFIAQLVGTPVASSVYFGTAWWLLTTVKHICETSLLPKGGPRTCPRDDVFYNASIIWGVVAGLDAGVAFLGVLLYLSLQSRNIFGPEWWGLQADDTARWPNVPPLRGSRSKDVLHSDAIKSPASSFHCSIILLLSLFAEGEAPSGEGRETSGMANADDSPEYHRYSSDVNVDLDDDVEEEDDEDECPVEEVRMIVPTTDDPALPALTFRTWVLGLASCCLLAFVNKFFGYRQNQLYVSSISAQIVVLPVGKLMAATLPSQPIKVPLTSWSFSMNPGPFNIKEHVLITIFANSGANGVYALHIITSVKAFYHRDIHLFAGFLLSQTTQMLGYGWAGLIRKYLVDSPYMWWPSQLLQVSLFRVLHEKEKRAKGGQTRLQFFLLVFVSSFAYYIVPAYLFPTISTISLVCLLWKDSIMAQQIGSGLHGLGLGSFGLDWSTVVGFLGSPLAFPAFAIINTFVGFVLLVYVVLPLLYWNNVYDAQKFPIISSHTFDNRGHIYDISRILNHQTFDINQVAYDRYSKLYLSVFFALIYGLSFASLAATISHVALFHGENIWKMWKKTGEVLKNQIGDVHTRLMKQNYEDVPQWWFYIILVSMVALAIWACEGFDKQLQLPWWGVLLACGIALVFTLPIGIIKATTNMELGLNVITELVIGYLYPGKPLANVAFKTYGYISMTQAIMFIGDFKLGHYMKIAPKSMFHVQNGMASQIIYYSKNIPTLVIVNPQVVGTVVASSVYFGTAWWLLTTVDHICNPSMLPEGSPWTCPGDDVFYSASIIWGVIGPKRMFTNLGNYPEMNWLFLIGLLAPVPVWALTKLFPEKKWIAYVNMPVIFGATQMMPPARTVNYITWTAVGLFFNLYIFNKHKGWWARHNYILSAALDVGVAFLGVLLYFTLQSKDIFGPEWWGLMTGDHCPLASCPTAPGIRVKGCPII</sequence>
<feature type="transmembrane region" description="Helical" evidence="10">
    <location>
        <begin position="1205"/>
        <end position="1222"/>
    </location>
</feature>
<feature type="transmembrane region" description="Helical" evidence="10">
    <location>
        <begin position="997"/>
        <end position="1014"/>
    </location>
</feature>
<feature type="transmembrane region" description="Helical" evidence="10">
    <location>
        <begin position="619"/>
        <end position="639"/>
    </location>
</feature>
<feature type="transmembrane region" description="Helical" evidence="10">
    <location>
        <begin position="694"/>
        <end position="713"/>
    </location>
</feature>
<dbReference type="Proteomes" id="UP000197138">
    <property type="component" value="Unassembled WGS sequence"/>
</dbReference>
<dbReference type="GO" id="GO:0015031">
    <property type="term" value="P:protein transport"/>
    <property type="evidence" value="ECO:0007669"/>
    <property type="project" value="UniProtKB-KW"/>
</dbReference>
<evidence type="ECO:0000256" key="10">
    <source>
        <dbReference type="SAM" id="Phobius"/>
    </source>
</evidence>
<feature type="transmembrane region" description="Helical" evidence="10">
    <location>
        <begin position="340"/>
        <end position="361"/>
    </location>
</feature>
<reference evidence="13" key="1">
    <citation type="journal article" date="2017" name="Plant J.">
        <title>The pomegranate (Punica granatum L.) genome and the genomics of punicalagin biosynthesis.</title>
        <authorList>
            <person name="Qin G."/>
            <person name="Xu C."/>
            <person name="Ming R."/>
            <person name="Tang H."/>
            <person name="Guyot R."/>
            <person name="Kramer E.M."/>
            <person name="Hu Y."/>
            <person name="Yi X."/>
            <person name="Qi Y."/>
            <person name="Xu X."/>
            <person name="Gao Z."/>
            <person name="Pan H."/>
            <person name="Jian J."/>
            <person name="Tian Y."/>
            <person name="Yue Z."/>
            <person name="Xu Y."/>
        </authorList>
    </citation>
    <scope>NUCLEOTIDE SEQUENCE [LARGE SCALE GENOMIC DNA]</scope>
    <source>
        <strain evidence="13">cv. Dabenzi</strain>
    </source>
</reference>
<accession>A0A218X9J7</accession>
<feature type="transmembrane region" description="Helical" evidence="10">
    <location>
        <begin position="857"/>
        <end position="884"/>
    </location>
</feature>
<dbReference type="GO" id="GO:0016020">
    <property type="term" value="C:membrane"/>
    <property type="evidence" value="ECO:0007669"/>
    <property type="project" value="UniProtKB-SubCell"/>
</dbReference>
<dbReference type="NCBIfam" id="TIGR00727">
    <property type="entry name" value="ISP4_OPT"/>
    <property type="match status" value="1"/>
</dbReference>
<evidence type="ECO:0000256" key="8">
    <source>
        <dbReference type="ARBA" id="ARBA00023136"/>
    </source>
</evidence>
<feature type="transmembrane region" description="Helical" evidence="10">
    <location>
        <begin position="1282"/>
        <end position="1303"/>
    </location>
</feature>
<feature type="transmembrane region" description="Helical" evidence="10">
    <location>
        <begin position="1253"/>
        <end position="1270"/>
    </location>
</feature>
<feature type="chain" id="PRO_5012465556" description="Oligopeptide transporter 1-like" evidence="11">
    <location>
        <begin position="19"/>
        <end position="1341"/>
    </location>
</feature>
<evidence type="ECO:0000313" key="13">
    <source>
        <dbReference type="Proteomes" id="UP000197138"/>
    </source>
</evidence>
<proteinExistence type="inferred from homology"/>
<dbReference type="InterPro" id="IPR004648">
    <property type="entry name" value="Oligpept_transpt"/>
</dbReference>
<keyword evidence="3" id="KW-0813">Transport</keyword>
<feature type="transmembrane region" description="Helical" evidence="10">
    <location>
        <begin position="646"/>
        <end position="668"/>
    </location>
</feature>
<feature type="region of interest" description="Disordered" evidence="9">
    <location>
        <begin position="555"/>
        <end position="576"/>
    </location>
</feature>
<evidence type="ECO:0000256" key="1">
    <source>
        <dbReference type="ARBA" id="ARBA00004141"/>
    </source>
</evidence>
<evidence type="ECO:0000256" key="6">
    <source>
        <dbReference type="ARBA" id="ARBA00022927"/>
    </source>
</evidence>
<evidence type="ECO:0000256" key="4">
    <source>
        <dbReference type="ARBA" id="ARBA00022692"/>
    </source>
</evidence>
<organism evidence="12 13">
    <name type="scientific">Punica granatum</name>
    <name type="common">Pomegranate</name>
    <dbReference type="NCBI Taxonomy" id="22663"/>
    <lineage>
        <taxon>Eukaryota</taxon>
        <taxon>Viridiplantae</taxon>
        <taxon>Streptophyta</taxon>
        <taxon>Embryophyta</taxon>
        <taxon>Tracheophyta</taxon>
        <taxon>Spermatophyta</taxon>
        <taxon>Magnoliopsida</taxon>
        <taxon>eudicotyledons</taxon>
        <taxon>Gunneridae</taxon>
        <taxon>Pentapetalae</taxon>
        <taxon>rosids</taxon>
        <taxon>malvids</taxon>
        <taxon>Myrtales</taxon>
        <taxon>Lythraceae</taxon>
        <taxon>Punica</taxon>
    </lineage>
</organism>
<evidence type="ECO:0000256" key="9">
    <source>
        <dbReference type="SAM" id="MobiDB-lite"/>
    </source>
</evidence>
<evidence type="ECO:0008006" key="14">
    <source>
        <dbReference type="Google" id="ProtNLM"/>
    </source>
</evidence>
<feature type="transmembrane region" description="Helical" evidence="10">
    <location>
        <begin position="260"/>
        <end position="285"/>
    </location>
</feature>
<gene>
    <name evidence="12" type="ORF">CDL15_Pgr007417</name>
</gene>
<feature type="transmembrane region" description="Helical" evidence="10">
    <location>
        <begin position="413"/>
        <end position="435"/>
    </location>
</feature>